<dbReference type="GO" id="GO:0016887">
    <property type="term" value="F:ATP hydrolysis activity"/>
    <property type="evidence" value="ECO:0007669"/>
    <property type="project" value="InterPro"/>
</dbReference>
<accession>A0A6P7X2E1</accession>
<protein>
    <submittedName>
        <fullName evidence="2">Protein shortage in chiasmata 1 ortholog-like</fullName>
    </submittedName>
</protein>
<dbReference type="KEGG" id="muo:115459007"/>
<dbReference type="GO" id="GO:0000712">
    <property type="term" value="P:resolution of meiotic recombination intermediates"/>
    <property type="evidence" value="ECO:0007669"/>
    <property type="project" value="InterPro"/>
</dbReference>
<evidence type="ECO:0000313" key="2">
    <source>
        <dbReference type="RefSeq" id="XP_030044730.1"/>
    </source>
</evidence>
<dbReference type="OrthoDB" id="9909657at2759"/>
<dbReference type="InParanoid" id="A0A6P7X2E1"/>
<dbReference type="AlphaFoldDB" id="A0A6P7X2E1"/>
<feature type="non-terminal residue" evidence="2">
    <location>
        <position position="202"/>
    </location>
</feature>
<proteinExistence type="predicted"/>
<dbReference type="GO" id="GO:0003697">
    <property type="term" value="F:single-stranded DNA binding"/>
    <property type="evidence" value="ECO:0007669"/>
    <property type="project" value="TreeGrafter"/>
</dbReference>
<organism evidence="1 2">
    <name type="scientific">Microcaecilia unicolor</name>
    <dbReference type="NCBI Taxonomy" id="1415580"/>
    <lineage>
        <taxon>Eukaryota</taxon>
        <taxon>Metazoa</taxon>
        <taxon>Chordata</taxon>
        <taxon>Craniata</taxon>
        <taxon>Vertebrata</taxon>
        <taxon>Euteleostomi</taxon>
        <taxon>Amphibia</taxon>
        <taxon>Gymnophiona</taxon>
        <taxon>Siphonopidae</taxon>
        <taxon>Microcaecilia</taxon>
    </lineage>
</organism>
<dbReference type="PANTHER" id="PTHR35668">
    <property type="entry name" value="PROTEIN SHORTAGE IN CHIASMATA 1 ORTHOLOG"/>
    <property type="match status" value="1"/>
</dbReference>
<reference evidence="2" key="1">
    <citation type="submission" date="2025-08" db="UniProtKB">
        <authorList>
            <consortium name="RefSeq"/>
        </authorList>
    </citation>
    <scope>IDENTIFICATION</scope>
</reference>
<name>A0A6P7X2E1_9AMPH</name>
<dbReference type="PANTHER" id="PTHR35668:SF1">
    <property type="entry name" value="PROTEIN SHORTAGE IN CHIASMATA 1 ORTHOLOG"/>
    <property type="match status" value="1"/>
</dbReference>
<sequence length="202" mass="23949">MFPAFKYHAVDYLSENVSRAKLSINWLLLSVPHCLHQDKNYCHTGMVTDDKYRRPWRRVLPTYKLLMDDSALNEWKKSFCIKDLLEKKWTSSTVFHISTKIVEVVPSSNPCSQADMEELCLLQNDWKEEYTHIDRFIFGATEREAKAYEFYILDDFIFVDYLVEYRKQLPSLSTLMSRLRMFAVTDPLLNSKGEIFTEEDIF</sequence>
<dbReference type="Proteomes" id="UP000515156">
    <property type="component" value="Unplaced"/>
</dbReference>
<gene>
    <name evidence="2" type="primary">LOC115459007</name>
</gene>
<evidence type="ECO:0000313" key="1">
    <source>
        <dbReference type="Proteomes" id="UP000515156"/>
    </source>
</evidence>
<dbReference type="GO" id="GO:0000794">
    <property type="term" value="C:condensed nuclear chromosome"/>
    <property type="evidence" value="ECO:0007669"/>
    <property type="project" value="InterPro"/>
</dbReference>
<dbReference type="RefSeq" id="XP_030044730.1">
    <property type="nucleotide sequence ID" value="XM_030188870.1"/>
</dbReference>
<dbReference type="InterPro" id="IPR039991">
    <property type="entry name" value="SHOC1"/>
</dbReference>
<dbReference type="Pfam" id="PF17825">
    <property type="entry name" value="DUF5587"/>
    <property type="match status" value="1"/>
</dbReference>
<keyword evidence="1" id="KW-1185">Reference proteome</keyword>
<dbReference type="GeneID" id="115459007"/>